<dbReference type="SUPFAM" id="SSF53474">
    <property type="entry name" value="alpha/beta-Hydrolases"/>
    <property type="match status" value="1"/>
</dbReference>
<dbReference type="GO" id="GO:0017000">
    <property type="term" value="P:antibiotic biosynthetic process"/>
    <property type="evidence" value="ECO:0007669"/>
    <property type="project" value="UniProtKB-ARBA"/>
</dbReference>
<comment type="similarity">
    <text evidence="1">Belongs to the peptidase S33 family.</text>
</comment>
<dbReference type="Proteomes" id="UP000191285">
    <property type="component" value="Unassembled WGS sequence"/>
</dbReference>
<dbReference type="PANTHER" id="PTHR43248:SF30">
    <property type="entry name" value="AB HYDROLASE-1 DOMAIN-CONTAINING PROTEIN"/>
    <property type="match status" value="1"/>
</dbReference>
<accession>A0A1V6U1G1</accession>
<dbReference type="InterPro" id="IPR051601">
    <property type="entry name" value="Serine_prot/Carboxylest_S33"/>
</dbReference>
<keyword evidence="7" id="KW-1185">Reference proteome</keyword>
<evidence type="ECO:0000259" key="4">
    <source>
        <dbReference type="Pfam" id="PF00561"/>
    </source>
</evidence>
<feature type="chain" id="PRO_5012957962" evidence="3">
    <location>
        <begin position="23"/>
        <end position="506"/>
    </location>
</feature>
<keyword evidence="3" id="KW-0732">Signal</keyword>
<dbReference type="InterPro" id="IPR029058">
    <property type="entry name" value="AB_hydrolase_fold"/>
</dbReference>
<evidence type="ECO:0000256" key="1">
    <source>
        <dbReference type="ARBA" id="ARBA00010088"/>
    </source>
</evidence>
<dbReference type="Gene3D" id="3.40.50.1820">
    <property type="entry name" value="alpha/beta hydrolase"/>
    <property type="match status" value="1"/>
</dbReference>
<proteinExistence type="inferred from homology"/>
<evidence type="ECO:0000256" key="2">
    <source>
        <dbReference type="ARBA" id="ARBA00022801"/>
    </source>
</evidence>
<feature type="domain" description="Peptidase S33 tripeptidyl aminopeptidase-like C-terminal" evidence="5">
    <location>
        <begin position="402"/>
        <end position="503"/>
    </location>
</feature>
<organism evidence="6 7">
    <name type="scientific">Penicillium steckii</name>
    <dbReference type="NCBI Taxonomy" id="303698"/>
    <lineage>
        <taxon>Eukaryota</taxon>
        <taxon>Fungi</taxon>
        <taxon>Dikarya</taxon>
        <taxon>Ascomycota</taxon>
        <taxon>Pezizomycotina</taxon>
        <taxon>Eurotiomycetes</taxon>
        <taxon>Eurotiomycetidae</taxon>
        <taxon>Eurotiales</taxon>
        <taxon>Aspergillaceae</taxon>
        <taxon>Penicillium</taxon>
    </lineage>
</organism>
<name>A0A1V6U1G1_9EURO</name>
<protein>
    <submittedName>
        <fullName evidence="6">Uncharacterized protein</fullName>
    </submittedName>
</protein>
<dbReference type="InterPro" id="IPR013595">
    <property type="entry name" value="Pept_S33_TAP-like_C"/>
</dbReference>
<dbReference type="Pfam" id="PF08386">
    <property type="entry name" value="Abhydrolase_4"/>
    <property type="match status" value="1"/>
</dbReference>
<evidence type="ECO:0000256" key="3">
    <source>
        <dbReference type="SAM" id="SignalP"/>
    </source>
</evidence>
<reference evidence="7" key="1">
    <citation type="journal article" date="2017" name="Nat. Microbiol.">
        <title>Global analysis of biosynthetic gene clusters reveals vast potential of secondary metabolite production in Penicillium species.</title>
        <authorList>
            <person name="Nielsen J.C."/>
            <person name="Grijseels S."/>
            <person name="Prigent S."/>
            <person name="Ji B."/>
            <person name="Dainat J."/>
            <person name="Nielsen K.F."/>
            <person name="Frisvad J.C."/>
            <person name="Workman M."/>
            <person name="Nielsen J."/>
        </authorList>
    </citation>
    <scope>NUCLEOTIDE SEQUENCE [LARGE SCALE GENOMIC DNA]</scope>
    <source>
        <strain evidence="7">IBT 24891</strain>
    </source>
</reference>
<evidence type="ECO:0000313" key="6">
    <source>
        <dbReference type="EMBL" id="OQE32336.1"/>
    </source>
</evidence>
<dbReference type="GO" id="GO:0072330">
    <property type="term" value="P:monocarboxylic acid biosynthetic process"/>
    <property type="evidence" value="ECO:0007669"/>
    <property type="project" value="UniProtKB-ARBA"/>
</dbReference>
<feature type="signal peptide" evidence="3">
    <location>
        <begin position="1"/>
        <end position="22"/>
    </location>
</feature>
<dbReference type="Pfam" id="PF00561">
    <property type="entry name" value="Abhydrolase_1"/>
    <property type="match status" value="1"/>
</dbReference>
<gene>
    <name evidence="6" type="ORF">PENSTE_c001G07006</name>
</gene>
<keyword evidence="2" id="KW-0378">Hydrolase</keyword>
<evidence type="ECO:0000259" key="5">
    <source>
        <dbReference type="Pfam" id="PF08386"/>
    </source>
</evidence>
<dbReference type="AlphaFoldDB" id="A0A1V6U1G1"/>
<dbReference type="EMBL" id="MLKD01000001">
    <property type="protein sequence ID" value="OQE32336.1"/>
    <property type="molecule type" value="Genomic_DNA"/>
</dbReference>
<comment type="caution">
    <text evidence="6">The sequence shown here is derived from an EMBL/GenBank/DDBJ whole genome shotgun (WGS) entry which is preliminary data.</text>
</comment>
<dbReference type="GO" id="GO:0016787">
    <property type="term" value="F:hydrolase activity"/>
    <property type="evidence" value="ECO:0007669"/>
    <property type="project" value="UniProtKB-KW"/>
</dbReference>
<feature type="domain" description="AB hydrolase-1" evidence="4">
    <location>
        <begin position="82"/>
        <end position="264"/>
    </location>
</feature>
<dbReference type="STRING" id="303698.A0A1V6U1G1"/>
<dbReference type="InterPro" id="IPR000073">
    <property type="entry name" value="AB_hydrolase_1"/>
</dbReference>
<sequence>MRKSSYFLSTATALAAFSTASASTNFDYDPPSSVTWEECNQDMRCANLSVPLDWAKPHGKQISISMTMIPAANKEKRIGYLMVNNGGPGASPSEYLVAGRDFLKSSELHQYFDILGPSPRGTAGSTPVKCDPEPWNRRFPQRPQTEAEFEEMREVFHARGQSCVNQEDNDILYYMDTTSVAKDFEAIRLALNNETMNFLGFSYGAFLGSEYAERFPDNIRALALDGIVDHSVSGQNIWGPEANGYEVTMNQFFEWCEKNSTCALHKIKNLPSKFDAFIDHANKHPISAPSCSNKTSDVYPCFQNVTGDEIFRNLQSAVCFPSEIGIGSIGGWTTVAQFLYQAMFKNDASFFSSSQYTSHSAVEMSYVSIFCQDFPRSNWTATEFQIKSSVGSVATPHTRGLGEFWYLQGICMDWPSPVRNPPHSLQPAFAGRNMTTPILLVNALYDPETPIQAALSVQRQMGENARLVIRNGSGHTSYNTPGETHEAIEKYLIHLEAPATGTVLKD</sequence>
<dbReference type="PANTHER" id="PTHR43248">
    <property type="entry name" value="2-SUCCINYL-6-HYDROXY-2,4-CYCLOHEXADIENE-1-CARBOXYLATE SYNTHASE"/>
    <property type="match status" value="1"/>
</dbReference>
<evidence type="ECO:0000313" key="7">
    <source>
        <dbReference type="Proteomes" id="UP000191285"/>
    </source>
</evidence>
<dbReference type="OrthoDB" id="425534at2759"/>